<keyword evidence="2" id="KW-0812">Transmembrane</keyword>
<dbReference type="InterPro" id="IPR004509">
    <property type="entry name" value="Competence_ComEA_HhH"/>
</dbReference>
<feature type="compositionally biased region" description="Low complexity" evidence="1">
    <location>
        <begin position="128"/>
        <end position="140"/>
    </location>
</feature>
<dbReference type="GO" id="GO:0015628">
    <property type="term" value="P:protein secretion by the type II secretion system"/>
    <property type="evidence" value="ECO:0007669"/>
    <property type="project" value="TreeGrafter"/>
</dbReference>
<evidence type="ECO:0000313" key="5">
    <source>
        <dbReference type="Proteomes" id="UP000450917"/>
    </source>
</evidence>
<dbReference type="AlphaFoldDB" id="A0A7X2Z714"/>
<gene>
    <name evidence="4" type="ORF">GNP93_02420</name>
</gene>
<sequence>MKMGNGHSPRFGGIWLGMAGLLALLIVGFALKPILFAAPDAGFVTVDEAMRRMLQEQSGAEAGTGKAEDGKAEAQKAEAQKAEDGKAPSGPGAGTASEALKPAEAEKGKPNEPANDAPEGAKKQLPSAGTEPGAAQPAPGASGGKLNLNLASANQLDALPGIGPSRAQAIIELRSKLGGSFRSVDQLGEVKGIGEKTLNKLKPLVTVGTE</sequence>
<feature type="compositionally biased region" description="Basic and acidic residues" evidence="1">
    <location>
        <begin position="101"/>
        <end position="110"/>
    </location>
</feature>
<proteinExistence type="predicted"/>
<evidence type="ECO:0000256" key="1">
    <source>
        <dbReference type="SAM" id="MobiDB-lite"/>
    </source>
</evidence>
<dbReference type="GO" id="GO:0015627">
    <property type="term" value="C:type II protein secretion system complex"/>
    <property type="evidence" value="ECO:0007669"/>
    <property type="project" value="TreeGrafter"/>
</dbReference>
<keyword evidence="5" id="KW-1185">Reference proteome</keyword>
<dbReference type="InterPro" id="IPR051675">
    <property type="entry name" value="Endo/Exo/Phosphatase_dom_1"/>
</dbReference>
<keyword evidence="2" id="KW-1133">Transmembrane helix</keyword>
<evidence type="ECO:0000259" key="3">
    <source>
        <dbReference type="SMART" id="SM00278"/>
    </source>
</evidence>
<dbReference type="PANTHER" id="PTHR21180:SF32">
    <property type="entry name" value="ENDONUCLEASE_EXONUCLEASE_PHOSPHATASE FAMILY DOMAIN-CONTAINING PROTEIN 1"/>
    <property type="match status" value="1"/>
</dbReference>
<dbReference type="Gene3D" id="1.10.150.320">
    <property type="entry name" value="Photosystem II 12 kDa extrinsic protein"/>
    <property type="match status" value="1"/>
</dbReference>
<evidence type="ECO:0000256" key="2">
    <source>
        <dbReference type="SAM" id="Phobius"/>
    </source>
</evidence>
<comment type="caution">
    <text evidence="4">The sequence shown here is derived from an EMBL/GenBank/DDBJ whole genome shotgun (WGS) entry which is preliminary data.</text>
</comment>
<dbReference type="GO" id="GO:0003677">
    <property type="term" value="F:DNA binding"/>
    <property type="evidence" value="ECO:0007669"/>
    <property type="project" value="InterPro"/>
</dbReference>
<dbReference type="EMBL" id="WNZX01000001">
    <property type="protein sequence ID" value="MUG69524.1"/>
    <property type="molecule type" value="Genomic_DNA"/>
</dbReference>
<dbReference type="SUPFAM" id="SSF47781">
    <property type="entry name" value="RuvA domain 2-like"/>
    <property type="match status" value="1"/>
</dbReference>
<evidence type="ECO:0000313" key="4">
    <source>
        <dbReference type="EMBL" id="MUG69524.1"/>
    </source>
</evidence>
<dbReference type="PANTHER" id="PTHR21180">
    <property type="entry name" value="ENDONUCLEASE/EXONUCLEASE/PHOSPHATASE FAMILY DOMAIN-CONTAINING PROTEIN 1"/>
    <property type="match status" value="1"/>
</dbReference>
<protein>
    <submittedName>
        <fullName evidence="4">Helix-hairpin-helix domain-containing protein</fullName>
    </submittedName>
</protein>
<reference evidence="4 5" key="1">
    <citation type="submission" date="2019-11" db="EMBL/GenBank/DDBJ databases">
        <title>Draft genome sequences of five Paenibacillus species of dairy origin.</title>
        <authorList>
            <person name="Olajide A.M."/>
            <person name="Chen S."/>
            <person name="Lapointe G."/>
        </authorList>
    </citation>
    <scope>NUCLEOTIDE SEQUENCE [LARGE SCALE GENOMIC DNA]</scope>
    <source>
        <strain evidence="4 5">2CS3</strain>
    </source>
</reference>
<dbReference type="InterPro" id="IPR003583">
    <property type="entry name" value="Hlx-hairpin-Hlx_DNA-bd_motif"/>
</dbReference>
<feature type="domain" description="Helix-hairpin-helix DNA-binding motif class 1" evidence="3">
    <location>
        <begin position="154"/>
        <end position="173"/>
    </location>
</feature>
<dbReference type="SMART" id="SM00278">
    <property type="entry name" value="HhH1"/>
    <property type="match status" value="2"/>
</dbReference>
<feature type="region of interest" description="Disordered" evidence="1">
    <location>
        <begin position="57"/>
        <end position="146"/>
    </location>
</feature>
<dbReference type="InterPro" id="IPR010994">
    <property type="entry name" value="RuvA_2-like"/>
</dbReference>
<name>A0A7X2Z714_9BACL</name>
<feature type="compositionally biased region" description="Basic and acidic residues" evidence="1">
    <location>
        <begin position="66"/>
        <end position="86"/>
    </location>
</feature>
<organism evidence="4 5">
    <name type="scientific">Paenibacillus validus</name>
    <dbReference type="NCBI Taxonomy" id="44253"/>
    <lineage>
        <taxon>Bacteria</taxon>
        <taxon>Bacillati</taxon>
        <taxon>Bacillota</taxon>
        <taxon>Bacilli</taxon>
        <taxon>Bacillales</taxon>
        <taxon>Paenibacillaceae</taxon>
        <taxon>Paenibacillus</taxon>
    </lineage>
</organism>
<feature type="domain" description="Helix-hairpin-helix DNA-binding motif class 1" evidence="3">
    <location>
        <begin position="185"/>
        <end position="204"/>
    </location>
</feature>
<feature type="transmembrane region" description="Helical" evidence="2">
    <location>
        <begin position="12"/>
        <end position="31"/>
    </location>
</feature>
<keyword evidence="2" id="KW-0472">Membrane</keyword>
<dbReference type="NCBIfam" id="TIGR00426">
    <property type="entry name" value="competence protein ComEA helix-hairpin-helix repeat region"/>
    <property type="match status" value="1"/>
</dbReference>
<dbReference type="GO" id="GO:0006281">
    <property type="term" value="P:DNA repair"/>
    <property type="evidence" value="ECO:0007669"/>
    <property type="project" value="InterPro"/>
</dbReference>
<dbReference type="Proteomes" id="UP000450917">
    <property type="component" value="Unassembled WGS sequence"/>
</dbReference>
<dbReference type="Pfam" id="PF12836">
    <property type="entry name" value="HHH_3"/>
    <property type="match status" value="1"/>
</dbReference>
<accession>A0A7X2Z714</accession>